<keyword evidence="1" id="KW-0812">Transmembrane</keyword>
<comment type="caution">
    <text evidence="2">The sequence shown here is derived from an EMBL/GenBank/DDBJ whole genome shotgun (WGS) entry which is preliminary data.</text>
</comment>
<reference evidence="2 3" key="1">
    <citation type="journal article" date="2018" name="Sci. Rep.">
        <title>Genomic signatures of local adaptation to the degree of environmental predictability in rotifers.</title>
        <authorList>
            <person name="Franch-Gras L."/>
            <person name="Hahn C."/>
            <person name="Garcia-Roger E.M."/>
            <person name="Carmona M.J."/>
            <person name="Serra M."/>
            <person name="Gomez A."/>
        </authorList>
    </citation>
    <scope>NUCLEOTIDE SEQUENCE [LARGE SCALE GENOMIC DNA]</scope>
    <source>
        <strain evidence="2">HYR1</strain>
    </source>
</reference>
<gene>
    <name evidence="2" type="ORF">BpHYR1_016718</name>
</gene>
<keyword evidence="1" id="KW-0472">Membrane</keyword>
<sequence>MDDNLTRKSRSNLSVLLEAFQIFLLLINNSSIPLISMNPNEGESLRKGDESFSLDKEENSIEEKQLLNIST</sequence>
<protein>
    <submittedName>
        <fullName evidence="2">Uncharacterized protein</fullName>
    </submittedName>
</protein>
<dbReference type="AlphaFoldDB" id="A0A3M7QK31"/>
<dbReference type="EMBL" id="REGN01005847">
    <property type="protein sequence ID" value="RNA11796.1"/>
    <property type="molecule type" value="Genomic_DNA"/>
</dbReference>
<organism evidence="2 3">
    <name type="scientific">Brachionus plicatilis</name>
    <name type="common">Marine rotifer</name>
    <name type="synonym">Brachionus muelleri</name>
    <dbReference type="NCBI Taxonomy" id="10195"/>
    <lineage>
        <taxon>Eukaryota</taxon>
        <taxon>Metazoa</taxon>
        <taxon>Spiralia</taxon>
        <taxon>Gnathifera</taxon>
        <taxon>Rotifera</taxon>
        <taxon>Eurotatoria</taxon>
        <taxon>Monogononta</taxon>
        <taxon>Pseudotrocha</taxon>
        <taxon>Ploima</taxon>
        <taxon>Brachionidae</taxon>
        <taxon>Brachionus</taxon>
    </lineage>
</organism>
<keyword evidence="1" id="KW-1133">Transmembrane helix</keyword>
<evidence type="ECO:0000256" key="1">
    <source>
        <dbReference type="SAM" id="Phobius"/>
    </source>
</evidence>
<name>A0A3M7QK31_BRAPC</name>
<evidence type="ECO:0000313" key="3">
    <source>
        <dbReference type="Proteomes" id="UP000276133"/>
    </source>
</evidence>
<accession>A0A3M7QK31</accession>
<dbReference type="Proteomes" id="UP000276133">
    <property type="component" value="Unassembled WGS sequence"/>
</dbReference>
<keyword evidence="3" id="KW-1185">Reference proteome</keyword>
<feature type="transmembrane region" description="Helical" evidence="1">
    <location>
        <begin position="12"/>
        <end position="35"/>
    </location>
</feature>
<proteinExistence type="predicted"/>
<evidence type="ECO:0000313" key="2">
    <source>
        <dbReference type="EMBL" id="RNA11796.1"/>
    </source>
</evidence>